<accession>A0A7R6VYC0</accession>
<dbReference type="AlphaFoldDB" id="A0A7R6VYC0"/>
<gene>
    <name evidence="1" type="ORF">CRDco_1190</name>
</gene>
<evidence type="ECO:0000313" key="2">
    <source>
        <dbReference type="Proteomes" id="UP000595596"/>
    </source>
</evidence>
<dbReference type="Proteomes" id="UP000595596">
    <property type="component" value="Chromosome"/>
</dbReference>
<reference evidence="1 2" key="1">
    <citation type="journal article" date="2020" name="Genome Biol. Evol.">
        <title>Comparative Genomics Underlines Multiple Roles of Profftella, an Obligate Symbiont of Psyllids: Providing Toxins, Vitamins, and Carotenoids.</title>
        <authorList>
            <person name="Nakabachi A."/>
            <person name="Piel J."/>
            <person name="Malenovsky I."/>
            <person name="Hirose Y."/>
        </authorList>
    </citation>
    <scope>NUCLEOTIDE SEQUENCE [LARGE SCALE GENOMIC DNA]</scope>
    <source>
        <strain evidence="1 2">Dco</strain>
    </source>
</reference>
<evidence type="ECO:0000313" key="1">
    <source>
        <dbReference type="EMBL" id="BCG49343.1"/>
    </source>
</evidence>
<organism evidence="1 2">
    <name type="scientific">Candidatus Carsonella ruddii</name>
    <name type="common">Diaphorina cf. continua</name>
    <dbReference type="NCBI Taxonomy" id="2661587"/>
    <lineage>
        <taxon>Bacteria</taxon>
        <taxon>Pseudomonadati</taxon>
        <taxon>Pseudomonadota</taxon>
        <taxon>Gammaproteobacteria</taxon>
        <taxon>Oceanospirillales</taxon>
        <taxon>Halomonadaceae</taxon>
        <taxon>Zymobacter group</taxon>
        <taxon>Candidatus Carsonella</taxon>
    </lineage>
</organism>
<dbReference type="KEGG" id="crr:CRDco_1190"/>
<keyword evidence="2" id="KW-1185">Reference proteome</keyword>
<name>A0A7R6VYC0_CARRU</name>
<dbReference type="EMBL" id="AP023214">
    <property type="protein sequence ID" value="BCG49343.1"/>
    <property type="molecule type" value="Genomic_DNA"/>
</dbReference>
<proteinExistence type="predicted"/>
<protein>
    <submittedName>
        <fullName evidence="1">Uncharacterized protein</fullName>
    </submittedName>
</protein>
<sequence>MTFLDLKLVFLNKVKYIILYYNNFFFSFFKNQLKTNFINFHMEIINVYNFLKKKKMLFL</sequence>
<dbReference type="RefSeq" id="WP_201329434.1">
    <property type="nucleotide sequence ID" value="NZ_AP023214.1"/>
</dbReference>